<feature type="compositionally biased region" description="Low complexity" evidence="1">
    <location>
        <begin position="774"/>
        <end position="784"/>
    </location>
</feature>
<comment type="caution">
    <text evidence="2">The sequence shown here is derived from an EMBL/GenBank/DDBJ whole genome shotgun (WGS) entry which is preliminary data.</text>
</comment>
<protein>
    <submittedName>
        <fullName evidence="2">Uncharacterized protein</fullName>
    </submittedName>
</protein>
<feature type="region of interest" description="Disordered" evidence="1">
    <location>
        <begin position="397"/>
        <end position="420"/>
    </location>
</feature>
<reference evidence="2" key="1">
    <citation type="journal article" date="2020" name="Stud. Mycol.">
        <title>101 Dothideomycetes genomes: a test case for predicting lifestyles and emergence of pathogens.</title>
        <authorList>
            <person name="Haridas S."/>
            <person name="Albert R."/>
            <person name="Binder M."/>
            <person name="Bloem J."/>
            <person name="Labutti K."/>
            <person name="Salamov A."/>
            <person name="Andreopoulos B."/>
            <person name="Baker S."/>
            <person name="Barry K."/>
            <person name="Bills G."/>
            <person name="Bluhm B."/>
            <person name="Cannon C."/>
            <person name="Castanera R."/>
            <person name="Culley D."/>
            <person name="Daum C."/>
            <person name="Ezra D."/>
            <person name="Gonzalez J."/>
            <person name="Henrissat B."/>
            <person name="Kuo A."/>
            <person name="Liang C."/>
            <person name="Lipzen A."/>
            <person name="Lutzoni F."/>
            <person name="Magnuson J."/>
            <person name="Mondo S."/>
            <person name="Nolan M."/>
            <person name="Ohm R."/>
            <person name="Pangilinan J."/>
            <person name="Park H.-J."/>
            <person name="Ramirez L."/>
            <person name="Alfaro M."/>
            <person name="Sun H."/>
            <person name="Tritt A."/>
            <person name="Yoshinaga Y."/>
            <person name="Zwiers L.-H."/>
            <person name="Turgeon B."/>
            <person name="Goodwin S."/>
            <person name="Spatafora J."/>
            <person name="Crous P."/>
            <person name="Grigoriev I."/>
        </authorList>
    </citation>
    <scope>NUCLEOTIDE SEQUENCE</scope>
    <source>
        <strain evidence="2">CBS 121410</strain>
    </source>
</reference>
<evidence type="ECO:0000313" key="2">
    <source>
        <dbReference type="EMBL" id="KAF2083163.1"/>
    </source>
</evidence>
<feature type="compositionally biased region" description="Low complexity" evidence="1">
    <location>
        <begin position="397"/>
        <end position="413"/>
    </location>
</feature>
<dbReference type="EMBL" id="ML978850">
    <property type="protein sequence ID" value="KAF2083163.1"/>
    <property type="molecule type" value="Genomic_DNA"/>
</dbReference>
<dbReference type="PANTHER" id="PTHR42345">
    <property type="entry name" value="TPR_REGION DOMAIN-CONTAINING PROTEIN"/>
    <property type="match status" value="1"/>
</dbReference>
<dbReference type="PANTHER" id="PTHR42345:SF2">
    <property type="entry name" value="HELICASE-LIKE PROTEIN"/>
    <property type="match status" value="1"/>
</dbReference>
<feature type="region of interest" description="Disordered" evidence="1">
    <location>
        <begin position="774"/>
        <end position="799"/>
    </location>
</feature>
<gene>
    <name evidence="2" type="ORF">K490DRAFT_52359</name>
</gene>
<organism evidence="2 3">
    <name type="scientific">Saccharata proteae CBS 121410</name>
    <dbReference type="NCBI Taxonomy" id="1314787"/>
    <lineage>
        <taxon>Eukaryota</taxon>
        <taxon>Fungi</taxon>
        <taxon>Dikarya</taxon>
        <taxon>Ascomycota</taxon>
        <taxon>Pezizomycotina</taxon>
        <taxon>Dothideomycetes</taxon>
        <taxon>Dothideomycetes incertae sedis</taxon>
        <taxon>Botryosphaeriales</taxon>
        <taxon>Saccharataceae</taxon>
        <taxon>Saccharata</taxon>
    </lineage>
</organism>
<dbReference type="OrthoDB" id="5420387at2759"/>
<keyword evidence="3" id="KW-1185">Reference proteome</keyword>
<evidence type="ECO:0000256" key="1">
    <source>
        <dbReference type="SAM" id="MobiDB-lite"/>
    </source>
</evidence>
<name>A0A9P4HMC5_9PEZI</name>
<dbReference type="AlphaFoldDB" id="A0A9P4HMC5"/>
<proteinExistence type="predicted"/>
<evidence type="ECO:0000313" key="3">
    <source>
        <dbReference type="Proteomes" id="UP000799776"/>
    </source>
</evidence>
<feature type="region of interest" description="Disordered" evidence="1">
    <location>
        <begin position="449"/>
        <end position="468"/>
    </location>
</feature>
<accession>A0A9P4HMC5</accession>
<feature type="non-terminal residue" evidence="2">
    <location>
        <position position="1"/>
    </location>
</feature>
<dbReference type="Proteomes" id="UP000799776">
    <property type="component" value="Unassembled WGS sequence"/>
</dbReference>
<sequence length="848" mass="92983">LTKDEIRDLFSGAPQFSVQSLQGRRQAKVAFPHDLDVVVCDVSDCRRFSHEAFSSATLRRHLCAADHPHPQCIGYDIEAIELPGMLSAQGLEPGTIGLEYFLELPQSDSLQDEGEDSTDQALAETARNQELMEIAPEKLGIKPINPNLLYDRLRELGQVYQKYNDSEGKTTILDLQSPSELYALLFGGFLMPPRFDGSTGDPTGLKVQVETLLKILRLKGIWHNFSMVEWRIRLGQLLWNQDVTDQEENEQPETGPSDRDVVLLQILLACELLLRLDAIAGLELEEVTKKVHLTHAEVVNFKNLKTRKTDWDLVLARRFLENVEIVEAPKTATPKKRSLLASLIGTRSEESLVEASHFLRPRHQEKQVSGLLHFAELIGWTNLDAITADLSVKVQLTHSQPPNNSQPSTQPHSLYGTPLDSPLLTPNYKQHANGYFDVPSWRPNISRSSTQRSIQLQPSTNPRWSGSATHSSGIGGWLSRTWLTGMILPGEAISHFLISTLLENDHMAIAALGETANLYGGFVLGERSWWSKSCITGRVLATMEGAQECMGWISVACIPEGHGDGWIDVPTGVMPNWNPKPRLYSAEEVAADSSVTGSGSPADIRGTDFVLPRDNDSYSAGWSVHLSAFTLEESGPANASLLSDGESGRHHTASCSASSPETPLLHFAVLKTAEAADIQPATHILHSQNVTIPLVYDVYFIAAWPCTPVTRIRHLQLMHVHQDDVVRVSVHPLHVSHPFRVVNAAELVADPPHIDTAAKDVLVVDARARDADSASNSSYTATNGNGSGRGGSVNSGRTRGGAKDAELLARAWCAERGLHAVIGRAGRTCIACCVREARALGVRVVIRI</sequence>